<name>A0ABV6DWB8_9ACTN</name>
<gene>
    <name evidence="1" type="ORF">ACFFJG_00875</name>
</gene>
<protein>
    <submittedName>
        <fullName evidence="1">Uncharacterized protein</fullName>
    </submittedName>
</protein>
<dbReference type="EMBL" id="JBHLXH010000001">
    <property type="protein sequence ID" value="MFC0221015.1"/>
    <property type="molecule type" value="Genomic_DNA"/>
</dbReference>
<evidence type="ECO:0000313" key="1">
    <source>
        <dbReference type="EMBL" id="MFC0221015.1"/>
    </source>
</evidence>
<evidence type="ECO:0000313" key="2">
    <source>
        <dbReference type="Proteomes" id="UP001589698"/>
    </source>
</evidence>
<dbReference type="Proteomes" id="UP001589698">
    <property type="component" value="Unassembled WGS sequence"/>
</dbReference>
<keyword evidence="2" id="KW-1185">Reference proteome</keyword>
<sequence length="88" mass="9255">MDALTSAVAAVLRATQEDLASSGIEPVSRTPESVKSLLDAGEPGVAHEILCDNPHEDEIPAPRDLLTQLQREVRAAGLDDGRVGVLLS</sequence>
<proteinExistence type="predicted"/>
<reference evidence="1 2" key="1">
    <citation type="submission" date="2024-09" db="EMBL/GenBank/DDBJ databases">
        <authorList>
            <person name="Sun Q."/>
            <person name="Mori K."/>
        </authorList>
    </citation>
    <scope>NUCLEOTIDE SEQUENCE [LARGE SCALE GENOMIC DNA]</scope>
    <source>
        <strain evidence="1 2">CCM 8654</strain>
    </source>
</reference>
<dbReference type="RefSeq" id="WP_378516725.1">
    <property type="nucleotide sequence ID" value="NZ_CBCSDI010000041.1"/>
</dbReference>
<organism evidence="1 2">
    <name type="scientific">Nocardioides zeicaulis</name>
    <dbReference type="NCBI Taxonomy" id="1776857"/>
    <lineage>
        <taxon>Bacteria</taxon>
        <taxon>Bacillati</taxon>
        <taxon>Actinomycetota</taxon>
        <taxon>Actinomycetes</taxon>
        <taxon>Propionibacteriales</taxon>
        <taxon>Nocardioidaceae</taxon>
        <taxon>Nocardioides</taxon>
    </lineage>
</organism>
<accession>A0ABV6DWB8</accession>
<comment type="caution">
    <text evidence="1">The sequence shown here is derived from an EMBL/GenBank/DDBJ whole genome shotgun (WGS) entry which is preliminary data.</text>
</comment>